<evidence type="ECO:0000256" key="1">
    <source>
        <dbReference type="ARBA" id="ARBA00004126"/>
    </source>
</evidence>
<dbReference type="Proteomes" id="UP000291020">
    <property type="component" value="Unassembled WGS sequence"/>
</dbReference>
<evidence type="ECO:0000256" key="13">
    <source>
        <dbReference type="ARBA" id="ARBA00023242"/>
    </source>
</evidence>
<feature type="transmembrane region" description="Helical" evidence="21">
    <location>
        <begin position="466"/>
        <end position="485"/>
    </location>
</feature>
<keyword evidence="12 21" id="KW-0472">Membrane</keyword>
<reference evidence="22" key="2">
    <citation type="submission" date="2025-08" db="UniProtKB">
        <authorList>
            <consortium name="Ensembl"/>
        </authorList>
    </citation>
    <scope>IDENTIFICATION</scope>
</reference>
<comment type="subcellular location">
    <subcellularLocation>
        <location evidence="1">Nucleus membrane</location>
    </subcellularLocation>
    <subcellularLocation>
        <location evidence="2">Sarcoplasmic reticulum membrane</location>
        <topology evidence="2">Multi-pass membrane protein</topology>
    </subcellularLocation>
</comment>
<evidence type="ECO:0000256" key="5">
    <source>
        <dbReference type="ARBA" id="ARBA00022538"/>
    </source>
</evidence>
<evidence type="ECO:0000256" key="17">
    <source>
        <dbReference type="ARBA" id="ARBA00043218"/>
    </source>
</evidence>
<keyword evidence="7" id="KW-0631">Potassium channel</keyword>
<keyword evidence="4" id="KW-0813">Transport</keyword>
<evidence type="ECO:0000313" key="23">
    <source>
        <dbReference type="Proteomes" id="UP000291020"/>
    </source>
</evidence>
<comment type="similarity">
    <text evidence="3">Belongs to the TMEM38 family.</text>
</comment>
<keyword evidence="23" id="KW-1185">Reference proteome</keyword>
<keyword evidence="11" id="KW-0406">Ion transport</keyword>
<evidence type="ECO:0000256" key="8">
    <source>
        <dbReference type="ARBA" id="ARBA00022951"/>
    </source>
</evidence>
<dbReference type="GO" id="GO:0033017">
    <property type="term" value="C:sarcoplasmic reticulum membrane"/>
    <property type="evidence" value="ECO:0007669"/>
    <property type="project" value="UniProtKB-SubCell"/>
</dbReference>
<dbReference type="PANTHER" id="PTHR12454:SF3">
    <property type="entry name" value="TRIMERIC INTRACELLULAR CATION CHANNEL TYPE A"/>
    <property type="match status" value="1"/>
</dbReference>
<evidence type="ECO:0000256" key="7">
    <source>
        <dbReference type="ARBA" id="ARBA00022826"/>
    </source>
</evidence>
<feature type="region of interest" description="Disordered" evidence="20">
    <location>
        <begin position="542"/>
        <end position="578"/>
    </location>
</feature>
<evidence type="ECO:0000256" key="18">
    <source>
        <dbReference type="ARBA" id="ARBA00045286"/>
    </source>
</evidence>
<sequence length="578" mass="61424">MGGAGWRVLRKGSVPGDERSWVAGSVSGDGRSWVAGSAHRVCAQGREELGGRICAREWEELGGGFCAQVLCPGTGGAGRVLWQGMGGAGWRVLRKGSVPWDGRSWVAGSVPGEGRSWVVGSVHRVCAPGQEELGGGFCTQGLCPGTGGAGWRVLCTRSVPRDGRSWAAGSVPGNGRSWVAGSAHRVCTRGREELGGRICAREWEELGGGFCAQGLCPGTRGLGPAAQSAAPGQGSVGGGPGGGPTGVGGSDASQSPAAGGRSSPVSSERCRLPSPALCPGRGEAAAMELAGALQLGELAAAFARVPVFPLFDLGYFIASILYLKCQPGAVEMSHQSPVASWLCAMLHCFGSYILADMLLGEAPIDYFSNNSSVLLATAVWYLIFFCPMNLFYKCVSFLPVKLIFVAMKEVVRVRKIAVGIHHAHHHYHHGWFIMVVTGWVKGSGITLVSNFEQLLRGVWKPETNEIIHMTFPTKASLYGAILFTLQQTHWLPISKANLIFFFTMFMIVCKVFMAATHSHTSPFAPIEGFMCPVLFGSVSSGHNSHHDHHEDSHDTSPPAKSKEELNEGTRKRKAKKAE</sequence>
<evidence type="ECO:0000256" key="15">
    <source>
        <dbReference type="ARBA" id="ARBA00034430"/>
    </source>
</evidence>
<evidence type="ECO:0000256" key="21">
    <source>
        <dbReference type="SAM" id="Phobius"/>
    </source>
</evidence>
<feature type="region of interest" description="Disordered" evidence="20">
    <location>
        <begin position="223"/>
        <end position="271"/>
    </location>
</feature>
<feature type="transmembrane region" description="Helical" evidence="21">
    <location>
        <begin position="431"/>
        <end position="451"/>
    </location>
</feature>
<reference evidence="23" key="1">
    <citation type="journal article" date="2017" name="PLoS ONE">
        <title>The Agassiz's desert tortoise genome provides a resource for the conservation of a threatened species.</title>
        <authorList>
            <person name="Tollis M."/>
            <person name="DeNardo D.F."/>
            <person name="Cornelius J.A."/>
            <person name="Dolby G.A."/>
            <person name="Edwards T."/>
            <person name="Henen B.T."/>
            <person name="Karl A.E."/>
            <person name="Murphy R.W."/>
            <person name="Kusumi K."/>
        </authorList>
    </citation>
    <scope>NUCLEOTIDE SEQUENCE [LARGE SCALE GENOMIC DNA]</scope>
</reference>
<dbReference type="GO" id="GO:0042802">
    <property type="term" value="F:identical protein binding"/>
    <property type="evidence" value="ECO:0007669"/>
    <property type="project" value="InterPro"/>
</dbReference>
<evidence type="ECO:0000256" key="10">
    <source>
        <dbReference type="ARBA" id="ARBA00022989"/>
    </source>
</evidence>
<dbReference type="InterPro" id="IPR007866">
    <property type="entry name" value="TRIC_channel"/>
</dbReference>
<evidence type="ECO:0000256" key="4">
    <source>
        <dbReference type="ARBA" id="ARBA00022448"/>
    </source>
</evidence>
<evidence type="ECO:0000256" key="2">
    <source>
        <dbReference type="ARBA" id="ARBA00004326"/>
    </source>
</evidence>
<dbReference type="PANTHER" id="PTHR12454">
    <property type="entry name" value="TRIMERIC INTRACELLULAR CATION CHANNEL"/>
    <property type="match status" value="1"/>
</dbReference>
<dbReference type="GO" id="GO:0031965">
    <property type="term" value="C:nuclear membrane"/>
    <property type="evidence" value="ECO:0007669"/>
    <property type="project" value="UniProtKB-SubCell"/>
</dbReference>
<reference evidence="22" key="3">
    <citation type="submission" date="2025-09" db="UniProtKB">
        <authorList>
            <consortium name="Ensembl"/>
        </authorList>
    </citation>
    <scope>IDENTIFICATION</scope>
</reference>
<keyword evidence="6 21" id="KW-0812">Transmembrane</keyword>
<evidence type="ECO:0000256" key="6">
    <source>
        <dbReference type="ARBA" id="ARBA00022692"/>
    </source>
</evidence>
<evidence type="ECO:0000256" key="12">
    <source>
        <dbReference type="ARBA" id="ARBA00023136"/>
    </source>
</evidence>
<feature type="compositionally biased region" description="Gly residues" evidence="20">
    <location>
        <begin position="234"/>
        <end position="249"/>
    </location>
</feature>
<feature type="transmembrane region" description="Helical" evidence="21">
    <location>
        <begin position="497"/>
        <end position="515"/>
    </location>
</feature>
<evidence type="ECO:0000256" key="11">
    <source>
        <dbReference type="ARBA" id="ARBA00023065"/>
    </source>
</evidence>
<dbReference type="GO" id="GO:0005267">
    <property type="term" value="F:potassium channel activity"/>
    <property type="evidence" value="ECO:0007669"/>
    <property type="project" value="UniProtKB-KW"/>
</dbReference>
<keyword evidence="9" id="KW-0630">Potassium</keyword>
<evidence type="ECO:0000256" key="16">
    <source>
        <dbReference type="ARBA" id="ARBA00040915"/>
    </source>
</evidence>
<evidence type="ECO:0000313" key="22">
    <source>
        <dbReference type="Ensembl" id="ENSGAGP00000019212.1"/>
    </source>
</evidence>
<keyword evidence="13" id="KW-0539">Nucleus</keyword>
<feature type="transmembrane region" description="Helical" evidence="21">
    <location>
        <begin position="338"/>
        <end position="359"/>
    </location>
</feature>
<protein>
    <recommendedName>
        <fullName evidence="16">Trimeric intracellular cation channel type A</fullName>
    </recommendedName>
    <alternativeName>
        <fullName evidence="17">Transmembrane protein 38A</fullName>
    </alternativeName>
</protein>
<name>A0A452HVQ1_9SAUR</name>
<comment type="function">
    <text evidence="18">Intracellular monovalent cation channel required for maintenance of rapid intracellular calcium release. Acts as a potassium counter-ion channel that functions in synchronization with calcium release from intracellular stores. Opened by a change of voltage within the sarcoplasmic reticulum lumen.</text>
</comment>
<evidence type="ECO:0000256" key="19">
    <source>
        <dbReference type="ARBA" id="ARBA00047059"/>
    </source>
</evidence>
<feature type="compositionally biased region" description="Basic and acidic residues" evidence="20">
    <location>
        <begin position="547"/>
        <end position="569"/>
    </location>
</feature>
<dbReference type="Ensembl" id="ENSGAGT00000021890.1">
    <property type="protein sequence ID" value="ENSGAGP00000019212.1"/>
    <property type="gene ID" value="ENSGAGG00000014202.1"/>
</dbReference>
<evidence type="ECO:0000256" key="9">
    <source>
        <dbReference type="ARBA" id="ARBA00022958"/>
    </source>
</evidence>
<keyword evidence="5" id="KW-0633">Potassium transport</keyword>
<dbReference type="STRING" id="38772.ENSGAGP00000019212"/>
<evidence type="ECO:0000256" key="3">
    <source>
        <dbReference type="ARBA" id="ARBA00005766"/>
    </source>
</evidence>
<keyword evidence="10 21" id="KW-1133">Transmembrane helix</keyword>
<feature type="compositionally biased region" description="Low complexity" evidence="20">
    <location>
        <begin position="223"/>
        <end position="233"/>
    </location>
</feature>
<accession>A0A452HVQ1</accession>
<keyword evidence="8" id="KW-0703">Sarcoplasmic reticulum</keyword>
<comment type="catalytic activity">
    <reaction evidence="15">
        <text>K(+)(in) = K(+)(out)</text>
        <dbReference type="Rhea" id="RHEA:29463"/>
        <dbReference type="ChEBI" id="CHEBI:29103"/>
    </reaction>
</comment>
<feature type="transmembrane region" description="Helical" evidence="21">
    <location>
        <begin position="366"/>
        <end position="384"/>
    </location>
</feature>
<evidence type="ECO:0000256" key="14">
    <source>
        <dbReference type="ARBA" id="ARBA00023303"/>
    </source>
</evidence>
<evidence type="ECO:0000256" key="20">
    <source>
        <dbReference type="SAM" id="MobiDB-lite"/>
    </source>
</evidence>
<proteinExistence type="inferred from homology"/>
<keyword evidence="14" id="KW-0407">Ion channel</keyword>
<dbReference type="Pfam" id="PF05197">
    <property type="entry name" value="TRIC"/>
    <property type="match status" value="1"/>
</dbReference>
<organism evidence="22 23">
    <name type="scientific">Gopherus agassizii</name>
    <name type="common">Agassiz's desert tortoise</name>
    <dbReference type="NCBI Taxonomy" id="38772"/>
    <lineage>
        <taxon>Eukaryota</taxon>
        <taxon>Metazoa</taxon>
        <taxon>Chordata</taxon>
        <taxon>Craniata</taxon>
        <taxon>Vertebrata</taxon>
        <taxon>Euteleostomi</taxon>
        <taxon>Archelosauria</taxon>
        <taxon>Testudinata</taxon>
        <taxon>Testudines</taxon>
        <taxon>Cryptodira</taxon>
        <taxon>Durocryptodira</taxon>
        <taxon>Testudinoidea</taxon>
        <taxon>Testudinidae</taxon>
        <taxon>Gopherus</taxon>
    </lineage>
</organism>
<dbReference type="AlphaFoldDB" id="A0A452HVQ1"/>
<comment type="subunit">
    <text evidence="19">Homotrimer; conformation seems to be controled by binding to diacylglycerol (DAG).</text>
</comment>